<dbReference type="RefSeq" id="WP_145218156.1">
    <property type="nucleotide sequence ID" value="NZ_CP036269.1"/>
</dbReference>
<dbReference type="Pfam" id="PF04471">
    <property type="entry name" value="Mrr_cat"/>
    <property type="match status" value="1"/>
</dbReference>
<keyword evidence="2" id="KW-0378">Hydrolase</keyword>
<dbReference type="SUPFAM" id="SSF52980">
    <property type="entry name" value="Restriction endonuclease-like"/>
    <property type="match status" value="1"/>
</dbReference>
<dbReference type="AlphaFoldDB" id="A0A517RHV5"/>
<dbReference type="PANTHER" id="PTHR30015">
    <property type="entry name" value="MRR RESTRICTION SYSTEM PROTEIN"/>
    <property type="match status" value="1"/>
</dbReference>
<evidence type="ECO:0000313" key="3">
    <source>
        <dbReference type="Proteomes" id="UP000317171"/>
    </source>
</evidence>
<reference evidence="2 3" key="1">
    <citation type="submission" date="2019-02" db="EMBL/GenBank/DDBJ databases">
        <title>Deep-cultivation of Planctomycetes and their phenomic and genomic characterization uncovers novel biology.</title>
        <authorList>
            <person name="Wiegand S."/>
            <person name="Jogler M."/>
            <person name="Boedeker C."/>
            <person name="Pinto D."/>
            <person name="Vollmers J."/>
            <person name="Rivas-Marin E."/>
            <person name="Kohn T."/>
            <person name="Peeters S.H."/>
            <person name="Heuer A."/>
            <person name="Rast P."/>
            <person name="Oberbeckmann S."/>
            <person name="Bunk B."/>
            <person name="Jeske O."/>
            <person name="Meyerdierks A."/>
            <person name="Storesund J.E."/>
            <person name="Kallscheuer N."/>
            <person name="Luecker S."/>
            <person name="Lage O.M."/>
            <person name="Pohl T."/>
            <person name="Merkel B.J."/>
            <person name="Hornburger P."/>
            <person name="Mueller R.-W."/>
            <person name="Bruemmer F."/>
            <person name="Labrenz M."/>
            <person name="Spormann A.M."/>
            <person name="Op den Camp H."/>
            <person name="Overmann J."/>
            <person name="Amann R."/>
            <person name="Jetten M.S.M."/>
            <person name="Mascher T."/>
            <person name="Medema M.H."/>
            <person name="Devos D.P."/>
            <person name="Kaster A.-K."/>
            <person name="Ovreas L."/>
            <person name="Rohde M."/>
            <person name="Galperin M.Y."/>
            <person name="Jogler C."/>
        </authorList>
    </citation>
    <scope>NUCLEOTIDE SEQUENCE [LARGE SCALE GENOMIC DNA]</scope>
    <source>
        <strain evidence="2 3">Pan241w</strain>
    </source>
</reference>
<organism evidence="2 3">
    <name type="scientific">Gimesia alba</name>
    <dbReference type="NCBI Taxonomy" id="2527973"/>
    <lineage>
        <taxon>Bacteria</taxon>
        <taxon>Pseudomonadati</taxon>
        <taxon>Planctomycetota</taxon>
        <taxon>Planctomycetia</taxon>
        <taxon>Planctomycetales</taxon>
        <taxon>Planctomycetaceae</taxon>
        <taxon>Gimesia</taxon>
    </lineage>
</organism>
<keyword evidence="3" id="KW-1185">Reference proteome</keyword>
<accession>A0A517RHV5</accession>
<dbReference type="InterPro" id="IPR011335">
    <property type="entry name" value="Restrct_endonuc-II-like"/>
</dbReference>
<feature type="domain" description="Restriction endonuclease type IV Mrr" evidence="1">
    <location>
        <begin position="169"/>
        <end position="283"/>
    </location>
</feature>
<sequence length="291" mass="32300">MSHRPFRFTELAEQLTGHVLSNIDSHLRGDDARYGITSTPTSPFNSDELIVSLSPPNDLSYAANVLQLVDKAENGSFRAFVFFNPSLADAPPEVVESVVRLQVAKVVERIWTTERVWRPRKIDSLEDLVNVVSGLWLPDGTKASIDTSATSITDELFSYLAENPAAIYHLSPREFEELVAELFSCEGYVVELTQQSRDGGRDIIARKTTIAGNETLAVECKRYAKDNKVGIDVVQRINGVRDEMQATKGVVATTSFFTQPALDSADLKANHIGLLDYYAICEFLTKHQTSK</sequence>
<dbReference type="GO" id="GO:0015666">
    <property type="term" value="F:restriction endodeoxyribonuclease activity"/>
    <property type="evidence" value="ECO:0007669"/>
    <property type="project" value="TreeGrafter"/>
</dbReference>
<dbReference type="InterPro" id="IPR052906">
    <property type="entry name" value="Type_IV_Methyl-Rstrct_Enzyme"/>
</dbReference>
<gene>
    <name evidence="2" type="ORF">Pan241w_35580</name>
</gene>
<dbReference type="InterPro" id="IPR007560">
    <property type="entry name" value="Restrct_endonuc_IV_Mrr"/>
</dbReference>
<name>A0A517RHV5_9PLAN</name>
<dbReference type="Proteomes" id="UP000317171">
    <property type="component" value="Chromosome"/>
</dbReference>
<evidence type="ECO:0000259" key="1">
    <source>
        <dbReference type="Pfam" id="PF04471"/>
    </source>
</evidence>
<evidence type="ECO:0000313" key="2">
    <source>
        <dbReference type="EMBL" id="QDT43457.1"/>
    </source>
</evidence>
<proteinExistence type="predicted"/>
<protein>
    <submittedName>
        <fullName evidence="2">Restriction endonuclease</fullName>
    </submittedName>
</protein>
<dbReference type="KEGG" id="gaz:Pan241w_35580"/>
<dbReference type="InterPro" id="IPR011856">
    <property type="entry name" value="tRNA_endonuc-like_dom_sf"/>
</dbReference>
<dbReference type="EMBL" id="CP036269">
    <property type="protein sequence ID" value="QDT43457.1"/>
    <property type="molecule type" value="Genomic_DNA"/>
</dbReference>
<dbReference type="Gene3D" id="3.40.1350.10">
    <property type="match status" value="1"/>
</dbReference>
<dbReference type="PANTHER" id="PTHR30015:SF7">
    <property type="entry name" value="TYPE IV METHYL-DIRECTED RESTRICTION ENZYME ECOKMRR"/>
    <property type="match status" value="1"/>
</dbReference>
<dbReference type="OrthoDB" id="286650at2"/>
<keyword evidence="2" id="KW-0255">Endonuclease</keyword>
<dbReference type="GO" id="GO:0009307">
    <property type="term" value="P:DNA restriction-modification system"/>
    <property type="evidence" value="ECO:0007669"/>
    <property type="project" value="InterPro"/>
</dbReference>
<keyword evidence="2" id="KW-0540">Nuclease</keyword>
<dbReference type="GO" id="GO:0003677">
    <property type="term" value="F:DNA binding"/>
    <property type="evidence" value="ECO:0007669"/>
    <property type="project" value="InterPro"/>
</dbReference>